<keyword evidence="11" id="KW-1185">Reference proteome</keyword>
<dbReference type="PROSITE" id="PS51864">
    <property type="entry name" value="ASTACIN"/>
    <property type="match status" value="1"/>
</dbReference>
<keyword evidence="3 7" id="KW-0378">Hydrolase</keyword>
<reference evidence="12" key="1">
    <citation type="submission" date="2022-11" db="UniProtKB">
        <authorList>
            <consortium name="WormBaseParasite"/>
        </authorList>
    </citation>
    <scope>IDENTIFICATION</scope>
</reference>
<proteinExistence type="predicted"/>
<dbReference type="GO" id="GO:0004222">
    <property type="term" value="F:metalloendopeptidase activity"/>
    <property type="evidence" value="ECO:0007669"/>
    <property type="project" value="UniProtKB-UniRule"/>
</dbReference>
<dbReference type="SMART" id="SM00137">
    <property type="entry name" value="MAM"/>
    <property type="match status" value="1"/>
</dbReference>
<evidence type="ECO:0000259" key="9">
    <source>
        <dbReference type="PROSITE" id="PS50060"/>
    </source>
</evidence>
<evidence type="ECO:0000256" key="1">
    <source>
        <dbReference type="ARBA" id="ARBA00022670"/>
    </source>
</evidence>
<dbReference type="InterPro" id="IPR001506">
    <property type="entry name" value="Peptidase_M12A"/>
</dbReference>
<comment type="caution">
    <text evidence="7">Lacks conserved residue(s) required for the propagation of feature annotation.</text>
</comment>
<evidence type="ECO:0000259" key="10">
    <source>
        <dbReference type="PROSITE" id="PS51864"/>
    </source>
</evidence>
<keyword evidence="4 7" id="KW-0862">Zinc</keyword>
<dbReference type="PANTHER" id="PTHR10127:SF780">
    <property type="entry name" value="METALLOENDOPEPTIDASE"/>
    <property type="match status" value="1"/>
</dbReference>
<evidence type="ECO:0000256" key="7">
    <source>
        <dbReference type="PROSITE-ProRule" id="PRU01211"/>
    </source>
</evidence>
<dbReference type="InterPro" id="IPR024079">
    <property type="entry name" value="MetalloPept_cat_dom_sf"/>
</dbReference>
<dbReference type="CDD" id="cd04280">
    <property type="entry name" value="ZnMc_astacin_like"/>
    <property type="match status" value="1"/>
</dbReference>
<feature type="signal peptide" evidence="8">
    <location>
        <begin position="1"/>
        <end position="16"/>
    </location>
</feature>
<dbReference type="SMART" id="SM00235">
    <property type="entry name" value="ZnMc"/>
    <property type="match status" value="1"/>
</dbReference>
<evidence type="ECO:0000313" key="12">
    <source>
        <dbReference type="WBParaSite" id="PSAMB.scaffold2174size24853.g16654.t1"/>
    </source>
</evidence>
<dbReference type="PRINTS" id="PR00480">
    <property type="entry name" value="ASTACIN"/>
</dbReference>
<feature type="binding site" evidence="7">
    <location>
        <position position="157"/>
    </location>
    <ligand>
        <name>Zn(2+)</name>
        <dbReference type="ChEBI" id="CHEBI:29105"/>
        <note>catalytic</note>
    </ligand>
</feature>
<keyword evidence="6" id="KW-1015">Disulfide bond</keyword>
<dbReference type="CDD" id="cd06263">
    <property type="entry name" value="MAM"/>
    <property type="match status" value="1"/>
</dbReference>
<evidence type="ECO:0000256" key="8">
    <source>
        <dbReference type="RuleBase" id="RU361183"/>
    </source>
</evidence>
<evidence type="ECO:0000256" key="4">
    <source>
        <dbReference type="ARBA" id="ARBA00022833"/>
    </source>
</evidence>
<dbReference type="Proteomes" id="UP000887566">
    <property type="component" value="Unplaced"/>
</dbReference>
<dbReference type="EC" id="3.4.24.-" evidence="8"/>
<dbReference type="WBParaSite" id="PSAMB.scaffold2174size24853.g16654.t1">
    <property type="protein sequence ID" value="PSAMB.scaffold2174size24853.g16654.t1"/>
    <property type="gene ID" value="PSAMB.scaffold2174size24853.g16654"/>
</dbReference>
<evidence type="ECO:0000256" key="5">
    <source>
        <dbReference type="ARBA" id="ARBA00023049"/>
    </source>
</evidence>
<accession>A0A914VLP1</accession>
<name>A0A914VLP1_9BILA</name>
<dbReference type="InterPro" id="IPR000998">
    <property type="entry name" value="MAM_dom"/>
</dbReference>
<feature type="chain" id="PRO_5038168405" description="Metalloendopeptidase" evidence="8">
    <location>
        <begin position="17"/>
        <end position="451"/>
    </location>
</feature>
<dbReference type="PROSITE" id="PS50060">
    <property type="entry name" value="MAM_2"/>
    <property type="match status" value="1"/>
</dbReference>
<sequence length="451" mass="50350">MRFLLLLLSVVSAALAVTPDGELEAWDYSRAEQMNPECMEGDIVKPSSQFVERNARNGEQWHWPGARIPYELSDFAGFDAYEQEVMRTARVNYERYTCIRWVPVTANDQDYVSFINGGGCYSYVGRQGGVQEISLMRPDASGASCMLPAIGMHEMMHCSGFYHEQSRPDRDNYVTIYWDNIIPGYEGNFDVCTDCSTLGAAYDYGSVMHYSSDSFSKNASYLPTILPKQVGAEIGQRRGFSWIDVFKLNTYYGCPVPQNVPGPIDQNQNPNVCNFDTDFCGWIQDYKVVLDPNVPDPFLQYADQYDFFRINGTTPSANTGPNGDHTSGNGRYIYTEASYPAAQGDRFRIRTPMITGTDPMCVSFYYSMYAANPSLMGALSVFTLGANDTKPTTRWSRFNGQQSTPSWSQGSFTVSINGGFQVLFEVTRGSDYQGDIAIDDFAVTAGACKQL</sequence>
<dbReference type="GO" id="GO:0016020">
    <property type="term" value="C:membrane"/>
    <property type="evidence" value="ECO:0007669"/>
    <property type="project" value="InterPro"/>
</dbReference>
<keyword evidence="8" id="KW-0732">Signal</keyword>
<dbReference type="InterPro" id="IPR034035">
    <property type="entry name" value="Astacin-like_dom"/>
</dbReference>
<dbReference type="InterPro" id="IPR013320">
    <property type="entry name" value="ConA-like_dom_sf"/>
</dbReference>
<feature type="active site" evidence="7">
    <location>
        <position position="154"/>
    </location>
</feature>
<dbReference type="SUPFAM" id="SSF49899">
    <property type="entry name" value="Concanavalin A-like lectins/glucanases"/>
    <property type="match status" value="1"/>
</dbReference>
<keyword evidence="1 7" id="KW-0645">Protease</keyword>
<comment type="cofactor">
    <cofactor evidence="7 8">
        <name>Zn(2+)</name>
        <dbReference type="ChEBI" id="CHEBI:29105"/>
    </cofactor>
    <text evidence="7 8">Binds 1 zinc ion per subunit.</text>
</comment>
<dbReference type="AlphaFoldDB" id="A0A914VLP1"/>
<feature type="domain" description="Peptidase M12A" evidence="10">
    <location>
        <begin position="54"/>
        <end position="255"/>
    </location>
</feature>
<evidence type="ECO:0000256" key="2">
    <source>
        <dbReference type="ARBA" id="ARBA00022723"/>
    </source>
</evidence>
<organism evidence="11 12">
    <name type="scientific">Plectus sambesii</name>
    <dbReference type="NCBI Taxonomy" id="2011161"/>
    <lineage>
        <taxon>Eukaryota</taxon>
        <taxon>Metazoa</taxon>
        <taxon>Ecdysozoa</taxon>
        <taxon>Nematoda</taxon>
        <taxon>Chromadorea</taxon>
        <taxon>Plectida</taxon>
        <taxon>Plectina</taxon>
        <taxon>Plectoidea</taxon>
        <taxon>Plectidae</taxon>
        <taxon>Plectus</taxon>
    </lineage>
</organism>
<keyword evidence="2 7" id="KW-0479">Metal-binding</keyword>
<feature type="binding site" evidence="7">
    <location>
        <position position="153"/>
    </location>
    <ligand>
        <name>Zn(2+)</name>
        <dbReference type="ChEBI" id="CHEBI:29105"/>
        <note>catalytic</note>
    </ligand>
</feature>
<dbReference type="InterPro" id="IPR006026">
    <property type="entry name" value="Peptidase_Metallo"/>
</dbReference>
<dbReference type="Gene3D" id="3.40.390.10">
    <property type="entry name" value="Collagenase (Catalytic Domain)"/>
    <property type="match status" value="1"/>
</dbReference>
<keyword evidence="5 7" id="KW-0482">Metalloprotease</keyword>
<dbReference type="GO" id="GO:0006508">
    <property type="term" value="P:proteolysis"/>
    <property type="evidence" value="ECO:0007669"/>
    <property type="project" value="UniProtKB-KW"/>
</dbReference>
<dbReference type="GO" id="GO:0008270">
    <property type="term" value="F:zinc ion binding"/>
    <property type="evidence" value="ECO:0007669"/>
    <property type="project" value="UniProtKB-UniRule"/>
</dbReference>
<dbReference type="Pfam" id="PF01400">
    <property type="entry name" value="Astacin"/>
    <property type="match status" value="1"/>
</dbReference>
<evidence type="ECO:0000256" key="6">
    <source>
        <dbReference type="ARBA" id="ARBA00023157"/>
    </source>
</evidence>
<dbReference type="PANTHER" id="PTHR10127">
    <property type="entry name" value="DISCOIDIN, CUB, EGF, LAMININ , AND ZINC METALLOPROTEASE DOMAIN CONTAINING"/>
    <property type="match status" value="1"/>
</dbReference>
<feature type="domain" description="MAM" evidence="9">
    <location>
        <begin position="271"/>
        <end position="450"/>
    </location>
</feature>
<evidence type="ECO:0000256" key="3">
    <source>
        <dbReference type="ARBA" id="ARBA00022801"/>
    </source>
</evidence>
<protein>
    <recommendedName>
        <fullName evidence="8">Metalloendopeptidase</fullName>
        <ecNumber evidence="8">3.4.24.-</ecNumber>
    </recommendedName>
</protein>
<dbReference type="Gene3D" id="2.60.120.200">
    <property type="match status" value="1"/>
</dbReference>
<dbReference type="SUPFAM" id="SSF55486">
    <property type="entry name" value="Metalloproteases ('zincins'), catalytic domain"/>
    <property type="match status" value="1"/>
</dbReference>
<evidence type="ECO:0000313" key="11">
    <source>
        <dbReference type="Proteomes" id="UP000887566"/>
    </source>
</evidence>
<feature type="binding site" evidence="7">
    <location>
        <position position="163"/>
    </location>
    <ligand>
        <name>Zn(2+)</name>
        <dbReference type="ChEBI" id="CHEBI:29105"/>
        <note>catalytic</note>
    </ligand>
</feature>
<dbReference type="Pfam" id="PF00629">
    <property type="entry name" value="MAM"/>
    <property type="match status" value="1"/>
</dbReference>